<evidence type="ECO:0000313" key="4">
    <source>
        <dbReference type="EMBL" id="NWY08251.1"/>
    </source>
</evidence>
<evidence type="ECO:0000256" key="3">
    <source>
        <dbReference type="ARBA" id="ARBA00023157"/>
    </source>
</evidence>
<dbReference type="SUPFAM" id="SSF47694">
    <property type="entry name" value="Cytochrome c oxidase subunit h"/>
    <property type="match status" value="2"/>
</dbReference>
<dbReference type="GO" id="GO:0045277">
    <property type="term" value="C:respiratory chain complex IV"/>
    <property type="evidence" value="ECO:0007669"/>
    <property type="project" value="InterPro"/>
</dbReference>
<evidence type="ECO:0000313" key="5">
    <source>
        <dbReference type="Proteomes" id="UP000531938"/>
    </source>
</evidence>
<feature type="non-terminal residue" evidence="4">
    <location>
        <position position="1"/>
    </location>
</feature>
<evidence type="ECO:0000256" key="2">
    <source>
        <dbReference type="ARBA" id="ARBA00023128"/>
    </source>
</evidence>
<keyword evidence="3" id="KW-1015">Disulfide bond</keyword>
<keyword evidence="2" id="KW-0496">Mitochondrion</keyword>
<sequence length="114" mass="13253">MGDKKGPKGALSHYVTAPFDPRFPNANQTRNCFQNYLGEWRSPRGCRSPWGQRGLTPPSAISSDYHRCMKALTAKHRDVTPCLWYFRVFKSICPMFWIQRWDEQRADGTFPGRI</sequence>
<dbReference type="Pfam" id="PF02297">
    <property type="entry name" value="COX6B"/>
    <property type="match status" value="1"/>
</dbReference>
<feature type="non-terminal residue" evidence="4">
    <location>
        <position position="114"/>
    </location>
</feature>
<protein>
    <submittedName>
        <fullName evidence="4">CX6B1 oxidase</fullName>
    </submittedName>
</protein>
<evidence type="ECO:0000256" key="1">
    <source>
        <dbReference type="ARBA" id="ARBA00004173"/>
    </source>
</evidence>
<dbReference type="Proteomes" id="UP000531938">
    <property type="component" value="Unassembled WGS sequence"/>
</dbReference>
<comment type="caution">
    <text evidence="4">The sequence shown here is derived from an EMBL/GenBank/DDBJ whole genome shotgun (WGS) entry which is preliminary data.</text>
</comment>
<dbReference type="InterPro" id="IPR003213">
    <property type="entry name" value="Cyt_c_oxidase_su6B"/>
</dbReference>
<reference evidence="4 5" key="1">
    <citation type="submission" date="2019-09" db="EMBL/GenBank/DDBJ databases">
        <title>Bird 10,000 Genomes (B10K) Project - Family phase.</title>
        <authorList>
            <person name="Zhang G."/>
        </authorList>
    </citation>
    <scope>NUCLEOTIDE SEQUENCE [LARGE SCALE GENOMIC DNA]</scope>
    <source>
        <strain evidence="4">B10K-MSB-03</strain>
    </source>
</reference>
<comment type="subcellular location">
    <subcellularLocation>
        <location evidence="1">Mitochondrion</location>
    </subcellularLocation>
</comment>
<dbReference type="GO" id="GO:0005739">
    <property type="term" value="C:mitochondrion"/>
    <property type="evidence" value="ECO:0007669"/>
    <property type="project" value="UniProtKB-SubCell"/>
</dbReference>
<name>A0A7K7BIH8_9AVES</name>
<gene>
    <name evidence="4" type="primary">Cox6b1</name>
    <name evidence="4" type="ORF">NOTORN_R14433</name>
</gene>
<dbReference type="Gene3D" id="1.10.10.140">
    <property type="entry name" value="Cytochrome c oxidase, subunit VIb"/>
    <property type="match status" value="1"/>
</dbReference>
<proteinExistence type="predicted"/>
<keyword evidence="5" id="KW-1185">Reference proteome</keyword>
<dbReference type="EMBL" id="VZSH01000622">
    <property type="protein sequence ID" value="NWY08251.1"/>
    <property type="molecule type" value="Genomic_DNA"/>
</dbReference>
<dbReference type="InterPro" id="IPR036549">
    <property type="entry name" value="CX6/COA6-like_sf"/>
</dbReference>
<organism evidence="4 5">
    <name type="scientific">Nothoprocta ornata</name>
    <dbReference type="NCBI Taxonomy" id="83376"/>
    <lineage>
        <taxon>Eukaryota</taxon>
        <taxon>Metazoa</taxon>
        <taxon>Chordata</taxon>
        <taxon>Craniata</taxon>
        <taxon>Vertebrata</taxon>
        <taxon>Euteleostomi</taxon>
        <taxon>Archelosauria</taxon>
        <taxon>Archosauria</taxon>
        <taxon>Dinosauria</taxon>
        <taxon>Saurischia</taxon>
        <taxon>Theropoda</taxon>
        <taxon>Coelurosauria</taxon>
        <taxon>Aves</taxon>
        <taxon>Palaeognathae</taxon>
        <taxon>Tinamiformes</taxon>
        <taxon>Tinamidae</taxon>
        <taxon>Nothoprocta</taxon>
    </lineage>
</organism>
<dbReference type="PANTHER" id="PTHR11387">
    <property type="entry name" value="CYTOCHROME C OXIDASE SUBUNIT 6B"/>
    <property type="match status" value="1"/>
</dbReference>
<dbReference type="CDD" id="cd00926">
    <property type="entry name" value="Cyt_c_Oxidase_VIb"/>
    <property type="match status" value="1"/>
</dbReference>
<accession>A0A7K7BIH8</accession>
<dbReference type="InterPro" id="IPR048280">
    <property type="entry name" value="COX6B-like"/>
</dbReference>
<dbReference type="AlphaFoldDB" id="A0A7K7BIH8"/>